<feature type="binding site" description="axial binding residue" evidence="9">
    <location>
        <position position="77"/>
    </location>
    <ligand>
        <name>heme c</name>
        <dbReference type="ChEBI" id="CHEBI:61717"/>
        <label>1</label>
    </ligand>
    <ligandPart>
        <name>Fe</name>
        <dbReference type="ChEBI" id="CHEBI:18248"/>
    </ligandPart>
</feature>
<evidence type="ECO:0000256" key="1">
    <source>
        <dbReference type="ARBA" id="ARBA00004418"/>
    </source>
</evidence>
<keyword evidence="2" id="KW-0813">Transport</keyword>
<feature type="binding site" description="covalent" evidence="8">
    <location>
        <position position="133"/>
    </location>
    <ligand>
        <name>heme c</name>
        <dbReference type="ChEBI" id="CHEBI:61717"/>
        <label>2</label>
    </ligand>
</feature>
<comment type="subcellular location">
    <subcellularLocation>
        <location evidence="1">Periplasm</location>
    </subcellularLocation>
</comment>
<feature type="domain" description="Cytochrome c" evidence="11">
    <location>
        <begin position="21"/>
        <end position="100"/>
    </location>
</feature>
<evidence type="ECO:0000256" key="8">
    <source>
        <dbReference type="PIRSR" id="PIRSR000005-1"/>
    </source>
</evidence>
<keyword evidence="4 9" id="KW-0479">Metal-binding</keyword>
<feature type="domain" description="Cytochrome c" evidence="11">
    <location>
        <begin position="109"/>
        <end position="200"/>
    </location>
</feature>
<keyword evidence="3 8" id="KW-0349">Heme</keyword>
<dbReference type="GO" id="GO:0005506">
    <property type="term" value="F:iron ion binding"/>
    <property type="evidence" value="ECO:0007669"/>
    <property type="project" value="InterPro"/>
</dbReference>
<dbReference type="Pfam" id="PF00034">
    <property type="entry name" value="Cytochrom_C"/>
    <property type="match status" value="2"/>
</dbReference>
<evidence type="ECO:0000256" key="9">
    <source>
        <dbReference type="PIRSR" id="PIRSR000005-2"/>
    </source>
</evidence>
<evidence type="ECO:0000313" key="12">
    <source>
        <dbReference type="EMBL" id="PWK52865.1"/>
    </source>
</evidence>
<evidence type="ECO:0000256" key="7">
    <source>
        <dbReference type="ARBA" id="ARBA00023004"/>
    </source>
</evidence>
<gene>
    <name evidence="12" type="ORF">C8D97_10483</name>
</gene>
<organism evidence="12 13">
    <name type="scientific">Pleionea mediterranea</name>
    <dbReference type="NCBI Taxonomy" id="523701"/>
    <lineage>
        <taxon>Bacteria</taxon>
        <taxon>Pseudomonadati</taxon>
        <taxon>Pseudomonadota</taxon>
        <taxon>Gammaproteobacteria</taxon>
        <taxon>Oceanospirillales</taxon>
        <taxon>Pleioneaceae</taxon>
        <taxon>Pleionea</taxon>
    </lineage>
</organism>
<evidence type="ECO:0000256" key="10">
    <source>
        <dbReference type="SAM" id="SignalP"/>
    </source>
</evidence>
<accession>A0A316FXM4</accession>
<comment type="PTM">
    <text evidence="8">Binds 2 heme c groups covalently per subunit.</text>
</comment>
<feature type="binding site" description="axial binding residue" evidence="9">
    <location>
        <position position="37"/>
    </location>
    <ligand>
        <name>heme c</name>
        <dbReference type="ChEBI" id="CHEBI:61717"/>
        <label>1</label>
    </ligand>
    <ligandPart>
        <name>Fe</name>
        <dbReference type="ChEBI" id="CHEBI:18248"/>
    </ligandPart>
</feature>
<dbReference type="PROSITE" id="PS51007">
    <property type="entry name" value="CYTC"/>
    <property type="match status" value="2"/>
</dbReference>
<name>A0A316FXM4_9GAMM</name>
<feature type="chain" id="PRO_5016402998" evidence="10">
    <location>
        <begin position="20"/>
        <end position="200"/>
    </location>
</feature>
<dbReference type="InterPro" id="IPR009056">
    <property type="entry name" value="Cyt_c-like_dom"/>
</dbReference>
<dbReference type="Proteomes" id="UP000245790">
    <property type="component" value="Unassembled WGS sequence"/>
</dbReference>
<evidence type="ECO:0000256" key="5">
    <source>
        <dbReference type="ARBA" id="ARBA00022764"/>
    </source>
</evidence>
<feature type="signal peptide" evidence="10">
    <location>
        <begin position="1"/>
        <end position="19"/>
    </location>
</feature>
<dbReference type="InterPro" id="IPR036909">
    <property type="entry name" value="Cyt_c-like_dom_sf"/>
</dbReference>
<dbReference type="PIRSF" id="PIRSF000005">
    <property type="entry name" value="Cytochrome_c4"/>
    <property type="match status" value="1"/>
</dbReference>
<dbReference type="RefSeq" id="WP_109762851.1">
    <property type="nucleotide sequence ID" value="NZ_QGGU01000004.1"/>
</dbReference>
<keyword evidence="13" id="KW-1185">Reference proteome</keyword>
<dbReference type="GO" id="GO:0009055">
    <property type="term" value="F:electron transfer activity"/>
    <property type="evidence" value="ECO:0007669"/>
    <property type="project" value="InterPro"/>
</dbReference>
<feature type="binding site" description="covalent" evidence="8">
    <location>
        <position position="36"/>
    </location>
    <ligand>
        <name>heme c</name>
        <dbReference type="ChEBI" id="CHEBI:61717"/>
        <label>1</label>
    </ligand>
</feature>
<dbReference type="EMBL" id="QGGU01000004">
    <property type="protein sequence ID" value="PWK52865.1"/>
    <property type="molecule type" value="Genomic_DNA"/>
</dbReference>
<comment type="caution">
    <text evidence="12">The sequence shown here is derived from an EMBL/GenBank/DDBJ whole genome shotgun (WGS) entry which is preliminary data.</text>
</comment>
<dbReference type="GO" id="GO:0020037">
    <property type="term" value="F:heme binding"/>
    <property type="evidence" value="ECO:0007669"/>
    <property type="project" value="InterPro"/>
</dbReference>
<dbReference type="SUPFAM" id="SSF46626">
    <property type="entry name" value="Cytochrome c"/>
    <property type="match status" value="2"/>
</dbReference>
<evidence type="ECO:0000313" key="13">
    <source>
        <dbReference type="Proteomes" id="UP000245790"/>
    </source>
</evidence>
<evidence type="ECO:0000256" key="3">
    <source>
        <dbReference type="ARBA" id="ARBA00022617"/>
    </source>
</evidence>
<evidence type="ECO:0000256" key="4">
    <source>
        <dbReference type="ARBA" id="ARBA00022723"/>
    </source>
</evidence>
<dbReference type="OrthoDB" id="9773456at2"/>
<keyword evidence="6" id="KW-0249">Electron transport</keyword>
<feature type="binding site" description="axial binding residue" evidence="9">
    <location>
        <position position="177"/>
    </location>
    <ligand>
        <name>heme c</name>
        <dbReference type="ChEBI" id="CHEBI:61717"/>
        <label>2</label>
    </ligand>
    <ligandPart>
        <name>Fe</name>
        <dbReference type="ChEBI" id="CHEBI:18248"/>
    </ligandPart>
</feature>
<dbReference type="GO" id="GO:0042597">
    <property type="term" value="C:periplasmic space"/>
    <property type="evidence" value="ECO:0007669"/>
    <property type="project" value="UniProtKB-SubCell"/>
</dbReference>
<keyword evidence="10" id="KW-0732">Signal</keyword>
<proteinExistence type="predicted"/>
<dbReference type="PANTHER" id="PTHR33751">
    <property type="entry name" value="CBB3-TYPE CYTOCHROME C OXIDASE SUBUNIT FIXP"/>
    <property type="match status" value="1"/>
</dbReference>
<keyword evidence="7 9" id="KW-0408">Iron</keyword>
<dbReference type="AlphaFoldDB" id="A0A316FXM4"/>
<evidence type="ECO:0000256" key="6">
    <source>
        <dbReference type="ARBA" id="ARBA00022982"/>
    </source>
</evidence>
<dbReference type="PANTHER" id="PTHR33751:SF9">
    <property type="entry name" value="CYTOCHROME C4"/>
    <property type="match status" value="1"/>
</dbReference>
<feature type="binding site" description="covalent" evidence="8">
    <location>
        <position position="33"/>
    </location>
    <ligand>
        <name>heme c</name>
        <dbReference type="ChEBI" id="CHEBI:61717"/>
        <label>1</label>
    </ligand>
</feature>
<feature type="binding site" description="covalent" evidence="8">
    <location>
        <position position="130"/>
    </location>
    <ligand>
        <name>heme c</name>
        <dbReference type="ChEBI" id="CHEBI:61717"/>
        <label>2</label>
    </ligand>
</feature>
<keyword evidence="5" id="KW-0574">Periplasm</keyword>
<evidence type="ECO:0000256" key="2">
    <source>
        <dbReference type="ARBA" id="ARBA00022448"/>
    </source>
</evidence>
<dbReference type="Gene3D" id="1.10.760.10">
    <property type="entry name" value="Cytochrome c-like domain"/>
    <property type="match status" value="2"/>
</dbReference>
<feature type="binding site" description="axial binding residue" evidence="9">
    <location>
        <position position="134"/>
    </location>
    <ligand>
        <name>heme c</name>
        <dbReference type="ChEBI" id="CHEBI:61717"/>
        <label>2</label>
    </ligand>
    <ligandPart>
        <name>Fe</name>
        <dbReference type="ChEBI" id="CHEBI:18248"/>
    </ligandPart>
</feature>
<evidence type="ECO:0000259" key="11">
    <source>
        <dbReference type="PROSITE" id="PS51007"/>
    </source>
</evidence>
<sequence>MKKFAVLFAILGLASTATAEGDAVKGQQAATACAACHGADGNTPLAPNYPKLSGQRANYAEKQLHDFKSGERDNAVMAGQVANLSDEDMANIAAFYASLEPQFAAVPAKYIEQGERLYRAGDKATGIPACAACHGPKGRGLDSAAFAALGGQSPQYTIEQLKAFRDGTRANDANRMMRDIAAKLSDEQMEALAYYMVGLH</sequence>
<dbReference type="InterPro" id="IPR050597">
    <property type="entry name" value="Cytochrome_c_Oxidase_Subunit"/>
</dbReference>
<dbReference type="InterPro" id="IPR024167">
    <property type="entry name" value="Cytochrome_c4-like"/>
</dbReference>
<protein>
    <submittedName>
        <fullName evidence="12">Cytochrome c553</fullName>
    </submittedName>
</protein>
<reference evidence="12 13" key="1">
    <citation type="submission" date="2018-05" db="EMBL/GenBank/DDBJ databases">
        <title>Genomic Encyclopedia of Type Strains, Phase IV (KMG-IV): sequencing the most valuable type-strain genomes for metagenomic binning, comparative biology and taxonomic classification.</title>
        <authorList>
            <person name="Goeker M."/>
        </authorList>
    </citation>
    <scope>NUCLEOTIDE SEQUENCE [LARGE SCALE GENOMIC DNA]</scope>
    <source>
        <strain evidence="12 13">DSM 25350</strain>
    </source>
</reference>